<feature type="transmembrane region" description="Helical" evidence="1">
    <location>
        <begin position="96"/>
        <end position="121"/>
    </location>
</feature>
<protein>
    <submittedName>
        <fullName evidence="2">Uncharacterized protein</fullName>
    </submittedName>
</protein>
<evidence type="ECO:0000256" key="1">
    <source>
        <dbReference type="SAM" id="Phobius"/>
    </source>
</evidence>
<feature type="transmembrane region" description="Helical" evidence="1">
    <location>
        <begin position="133"/>
        <end position="152"/>
    </location>
</feature>
<evidence type="ECO:0000313" key="2">
    <source>
        <dbReference type="EMBL" id="OQR97104.1"/>
    </source>
</evidence>
<dbReference type="AlphaFoldDB" id="A0A1V9ZGI2"/>
<dbReference type="EMBL" id="JNBS01001931">
    <property type="protein sequence ID" value="OQR97104.1"/>
    <property type="molecule type" value="Genomic_DNA"/>
</dbReference>
<keyword evidence="1" id="KW-0812">Transmembrane</keyword>
<comment type="caution">
    <text evidence="2">The sequence shown here is derived from an EMBL/GenBank/DDBJ whole genome shotgun (WGS) entry which is preliminary data.</text>
</comment>
<name>A0A1V9ZGI2_9STRA</name>
<accession>A0A1V9ZGI2</accession>
<sequence>MHVGQALVHMPTEWLTFKLIDRLSLSAYIVWCMWNKYYCHYIHLAENLRLFGIRDTPKVYEFEIVVGDPTSIILLIQLSLLCLPSISGSLVGIKEFLLACMYLSRTLWFAYGFLCVASYLLKKFHPEEGFHGVDPTLTAIAVSILAGPFTFFQTRTEMFVHIYNYLFLMAVDVYCMLSKQSCQRFSIFTDFRADGLNGLKIGTAVHFFTMALRTDLYLS</sequence>
<proteinExistence type="predicted"/>
<gene>
    <name evidence="2" type="ORF">THRCLA_07099</name>
</gene>
<reference evidence="2 3" key="1">
    <citation type="journal article" date="2014" name="Genome Biol. Evol.">
        <title>The secreted proteins of Achlya hypogyna and Thraustotheca clavata identify the ancestral oomycete secretome and reveal gene acquisitions by horizontal gene transfer.</title>
        <authorList>
            <person name="Misner I."/>
            <person name="Blouin N."/>
            <person name="Leonard G."/>
            <person name="Richards T.A."/>
            <person name="Lane C.E."/>
        </authorList>
    </citation>
    <scope>NUCLEOTIDE SEQUENCE [LARGE SCALE GENOMIC DNA]</scope>
    <source>
        <strain evidence="2 3">ATCC 34112</strain>
    </source>
</reference>
<keyword evidence="3" id="KW-1185">Reference proteome</keyword>
<feature type="transmembrane region" description="Helical" evidence="1">
    <location>
        <begin position="72"/>
        <end position="90"/>
    </location>
</feature>
<feature type="transmembrane region" description="Helical" evidence="1">
    <location>
        <begin position="158"/>
        <end position="177"/>
    </location>
</feature>
<keyword evidence="1" id="KW-0472">Membrane</keyword>
<dbReference type="Proteomes" id="UP000243217">
    <property type="component" value="Unassembled WGS sequence"/>
</dbReference>
<evidence type="ECO:0000313" key="3">
    <source>
        <dbReference type="Proteomes" id="UP000243217"/>
    </source>
</evidence>
<keyword evidence="1" id="KW-1133">Transmembrane helix</keyword>
<organism evidence="2 3">
    <name type="scientific">Thraustotheca clavata</name>
    <dbReference type="NCBI Taxonomy" id="74557"/>
    <lineage>
        <taxon>Eukaryota</taxon>
        <taxon>Sar</taxon>
        <taxon>Stramenopiles</taxon>
        <taxon>Oomycota</taxon>
        <taxon>Saprolegniomycetes</taxon>
        <taxon>Saprolegniales</taxon>
        <taxon>Achlyaceae</taxon>
        <taxon>Thraustotheca</taxon>
    </lineage>
</organism>